<sequence>MWIVRSWIALHETSLADLQGIFLKELEALRLLLMRFHAIEEINWVCGDHPDEQPPKFIYCVGAIIADETGSATTTFRHHENSNRERHISSTTSSEEKDQHTPKEETINYPNTSAAALSAKRQLYSSPEITPEKRGRSSYWMHK</sequence>
<comment type="caution">
    <text evidence="1">The sequence shown here is derived from an EMBL/GenBank/DDBJ whole genome shotgun (WGS) entry which is preliminary data.</text>
</comment>
<evidence type="ECO:0000313" key="2">
    <source>
        <dbReference type="Proteomes" id="UP001056120"/>
    </source>
</evidence>
<dbReference type="Proteomes" id="UP001056120">
    <property type="component" value="Linkage Group LG15"/>
</dbReference>
<organism evidence="1 2">
    <name type="scientific">Smallanthus sonchifolius</name>
    <dbReference type="NCBI Taxonomy" id="185202"/>
    <lineage>
        <taxon>Eukaryota</taxon>
        <taxon>Viridiplantae</taxon>
        <taxon>Streptophyta</taxon>
        <taxon>Embryophyta</taxon>
        <taxon>Tracheophyta</taxon>
        <taxon>Spermatophyta</taxon>
        <taxon>Magnoliopsida</taxon>
        <taxon>eudicotyledons</taxon>
        <taxon>Gunneridae</taxon>
        <taxon>Pentapetalae</taxon>
        <taxon>asterids</taxon>
        <taxon>campanulids</taxon>
        <taxon>Asterales</taxon>
        <taxon>Asteraceae</taxon>
        <taxon>Asteroideae</taxon>
        <taxon>Heliantheae alliance</taxon>
        <taxon>Millerieae</taxon>
        <taxon>Smallanthus</taxon>
    </lineage>
</organism>
<proteinExistence type="predicted"/>
<accession>A0ACB9G3A9</accession>
<name>A0ACB9G3A9_9ASTR</name>
<reference evidence="1 2" key="2">
    <citation type="journal article" date="2022" name="Mol. Ecol. Resour.">
        <title>The genomes of chicory, endive, great burdock and yacon provide insights into Asteraceae paleo-polyploidization history and plant inulin production.</title>
        <authorList>
            <person name="Fan W."/>
            <person name="Wang S."/>
            <person name="Wang H."/>
            <person name="Wang A."/>
            <person name="Jiang F."/>
            <person name="Liu H."/>
            <person name="Zhao H."/>
            <person name="Xu D."/>
            <person name="Zhang Y."/>
        </authorList>
    </citation>
    <scope>NUCLEOTIDE SEQUENCE [LARGE SCALE GENOMIC DNA]</scope>
    <source>
        <strain evidence="2">cv. Yunnan</strain>
        <tissue evidence="1">Leaves</tissue>
    </source>
</reference>
<protein>
    <submittedName>
        <fullName evidence="1">Uncharacterized protein</fullName>
    </submittedName>
</protein>
<keyword evidence="2" id="KW-1185">Reference proteome</keyword>
<dbReference type="EMBL" id="CM042032">
    <property type="protein sequence ID" value="KAI3777282.1"/>
    <property type="molecule type" value="Genomic_DNA"/>
</dbReference>
<evidence type="ECO:0000313" key="1">
    <source>
        <dbReference type="EMBL" id="KAI3777282.1"/>
    </source>
</evidence>
<reference evidence="2" key="1">
    <citation type="journal article" date="2022" name="Mol. Ecol. Resour.">
        <title>The genomes of chicory, endive, great burdock and yacon provide insights into Asteraceae palaeo-polyploidization history and plant inulin production.</title>
        <authorList>
            <person name="Fan W."/>
            <person name="Wang S."/>
            <person name="Wang H."/>
            <person name="Wang A."/>
            <person name="Jiang F."/>
            <person name="Liu H."/>
            <person name="Zhao H."/>
            <person name="Xu D."/>
            <person name="Zhang Y."/>
        </authorList>
    </citation>
    <scope>NUCLEOTIDE SEQUENCE [LARGE SCALE GENOMIC DNA]</scope>
    <source>
        <strain evidence="2">cv. Yunnan</strain>
    </source>
</reference>
<gene>
    <name evidence="1" type="ORF">L1987_47081</name>
</gene>